<dbReference type="RefSeq" id="WP_379942965.1">
    <property type="nucleotide sequence ID" value="NZ_JBHTIB010000012.1"/>
</dbReference>
<evidence type="ECO:0000313" key="1">
    <source>
        <dbReference type="EMBL" id="MFD0836716.1"/>
    </source>
</evidence>
<dbReference type="Gene3D" id="3.40.50.1820">
    <property type="entry name" value="alpha/beta hydrolase"/>
    <property type="match status" value="1"/>
</dbReference>
<gene>
    <name evidence="1" type="ORF">ACFQ0I_13135</name>
</gene>
<keyword evidence="2" id="KW-1185">Reference proteome</keyword>
<dbReference type="InterPro" id="IPR050583">
    <property type="entry name" value="Mycobacterial_A85_antigen"/>
</dbReference>
<dbReference type="InterPro" id="IPR029058">
    <property type="entry name" value="AB_hydrolase_fold"/>
</dbReference>
<dbReference type="Pfam" id="PF00756">
    <property type="entry name" value="Esterase"/>
    <property type="match status" value="1"/>
</dbReference>
<proteinExistence type="predicted"/>
<comment type="caution">
    <text evidence="1">The sequence shown here is derived from an EMBL/GenBank/DDBJ whole genome shotgun (WGS) entry which is preliminary data.</text>
</comment>
<dbReference type="GO" id="GO:0016787">
    <property type="term" value="F:hydrolase activity"/>
    <property type="evidence" value="ECO:0007669"/>
    <property type="project" value="UniProtKB-KW"/>
</dbReference>
<accession>A0ABW3BUH6</accession>
<reference evidence="2" key="1">
    <citation type="journal article" date="2019" name="Int. J. Syst. Evol. Microbiol.">
        <title>The Global Catalogue of Microorganisms (GCM) 10K type strain sequencing project: providing services to taxonomists for standard genome sequencing and annotation.</title>
        <authorList>
            <consortium name="The Broad Institute Genomics Platform"/>
            <consortium name="The Broad Institute Genome Sequencing Center for Infectious Disease"/>
            <person name="Wu L."/>
            <person name="Ma J."/>
        </authorList>
    </citation>
    <scope>NUCLEOTIDE SEQUENCE [LARGE SCALE GENOMIC DNA]</scope>
    <source>
        <strain evidence="2">CCUG 60529</strain>
    </source>
</reference>
<dbReference type="EMBL" id="JBHTIB010000012">
    <property type="protein sequence ID" value="MFD0836716.1"/>
    <property type="molecule type" value="Genomic_DNA"/>
</dbReference>
<protein>
    <submittedName>
        <fullName evidence="1">Alpha/beta hydrolase</fullName>
    </submittedName>
</protein>
<dbReference type="PANTHER" id="PTHR48098:SF1">
    <property type="entry name" value="DIACYLGLYCEROL ACYLTRANSFERASE_MYCOLYLTRANSFERASE AG85A"/>
    <property type="match status" value="1"/>
</dbReference>
<evidence type="ECO:0000313" key="2">
    <source>
        <dbReference type="Proteomes" id="UP001597011"/>
    </source>
</evidence>
<organism evidence="1 2">
    <name type="scientific">Mariniflexile aquimaris</name>
    <dbReference type="NCBI Taxonomy" id="881009"/>
    <lineage>
        <taxon>Bacteria</taxon>
        <taxon>Pseudomonadati</taxon>
        <taxon>Bacteroidota</taxon>
        <taxon>Flavobacteriia</taxon>
        <taxon>Flavobacteriales</taxon>
        <taxon>Flavobacteriaceae</taxon>
        <taxon>Mariniflexile</taxon>
    </lineage>
</organism>
<dbReference type="InterPro" id="IPR000801">
    <property type="entry name" value="Esterase-like"/>
</dbReference>
<name>A0ABW3BUH6_9FLAO</name>
<dbReference type="PANTHER" id="PTHR48098">
    <property type="entry name" value="ENTEROCHELIN ESTERASE-RELATED"/>
    <property type="match status" value="1"/>
</dbReference>
<dbReference type="SUPFAM" id="SSF53474">
    <property type="entry name" value="alpha/beta-Hydrolases"/>
    <property type="match status" value="1"/>
</dbReference>
<keyword evidence="1" id="KW-0378">Hydrolase</keyword>
<dbReference type="Proteomes" id="UP001597011">
    <property type="component" value="Unassembled WGS sequence"/>
</dbReference>
<sequence length="279" mass="31406">MDLFNKPYVFLLLIGFCAQVFSQSEIQRAPKGFDVINDNISHGNVESVQYNSITVGVVRNVNVYTPPGYSNKLRYPVLYLLHGIGGDENEWLAGGNAKAILDNLYAENKLAPMIVVFPNGRAKENDRVEGDIFSAENVEAFMNFERDLLTDLIPFIEANYSVLNDRSHRAIAGLSMGGGQSLNFGLGNLDTFSWIGGFSSAPNTKLPNELIPNPSAMAFPIYLLWISCGEDDELLLFSTRTHNYLEQNQIMHIWYKESGAHDFEVWKNDLYLFSQNLFK</sequence>